<feature type="signal peptide" evidence="1">
    <location>
        <begin position="1"/>
        <end position="22"/>
    </location>
</feature>
<dbReference type="AlphaFoldDB" id="A0A316HXP0"/>
<dbReference type="OrthoDB" id="5949813at2"/>
<accession>A0A316HXP0</accession>
<reference evidence="2 3" key="1">
    <citation type="submission" date="2018-05" db="EMBL/GenBank/DDBJ databases">
        <title>Genomic Encyclopedia of Type Strains, Phase IV (KMG-IV): sequencing the most valuable type-strain genomes for metagenomic binning, comparative biology and taxonomic classification.</title>
        <authorList>
            <person name="Goeker M."/>
        </authorList>
    </citation>
    <scope>NUCLEOTIDE SEQUENCE [LARGE SCALE GENOMIC DNA]</scope>
    <source>
        <strain evidence="2 3">DSM 14263</strain>
    </source>
</reference>
<dbReference type="EMBL" id="QGHC01000008">
    <property type="protein sequence ID" value="PWK85901.1"/>
    <property type="molecule type" value="Genomic_DNA"/>
</dbReference>
<evidence type="ECO:0000256" key="1">
    <source>
        <dbReference type="SAM" id="SignalP"/>
    </source>
</evidence>
<keyword evidence="3" id="KW-1185">Reference proteome</keyword>
<feature type="chain" id="PRO_5016325327" description="DUF2884 family protein" evidence="1">
    <location>
        <begin position="23"/>
        <end position="265"/>
    </location>
</feature>
<dbReference type="RefSeq" id="WP_109724020.1">
    <property type="nucleotide sequence ID" value="NZ_MSZV01000073.1"/>
</dbReference>
<organism evidence="2 3">
    <name type="scientific">Fulvimonas soli</name>
    <dbReference type="NCBI Taxonomy" id="155197"/>
    <lineage>
        <taxon>Bacteria</taxon>
        <taxon>Pseudomonadati</taxon>
        <taxon>Pseudomonadota</taxon>
        <taxon>Gammaproteobacteria</taxon>
        <taxon>Lysobacterales</taxon>
        <taxon>Rhodanobacteraceae</taxon>
        <taxon>Fulvimonas</taxon>
    </lineage>
</organism>
<dbReference type="Pfam" id="PF11101">
    <property type="entry name" value="DUF2884"/>
    <property type="match status" value="1"/>
</dbReference>
<evidence type="ECO:0000313" key="3">
    <source>
        <dbReference type="Proteomes" id="UP000245812"/>
    </source>
</evidence>
<evidence type="ECO:0000313" key="2">
    <source>
        <dbReference type="EMBL" id="PWK85901.1"/>
    </source>
</evidence>
<dbReference type="Proteomes" id="UP000245812">
    <property type="component" value="Unassembled WGS sequence"/>
</dbReference>
<sequence>MRNAIILSLALALGAGGLPATAHGLHIGHDECGFRTDYDVRADDAGLAFSRAAGRPAEVLMHDGRLRVDGRDVAVSAADAARLRQYEDEVRALLPEMAGIAREGIDLGFDAMGTVVATFARSDGERARLVERLNARHREALAGLDRGLGHGVWKQHELDTAIGQGIEDAVRELVGSVTADAVKAALSGDESQVQALEARADSLDKSIDQAVDARADKLERRAEALCPRLSALEQLQRQFRFRLPDGSPLRLVAREEAADREVVRR</sequence>
<dbReference type="InterPro" id="IPR021307">
    <property type="entry name" value="DUF2884"/>
</dbReference>
<evidence type="ECO:0008006" key="4">
    <source>
        <dbReference type="Google" id="ProtNLM"/>
    </source>
</evidence>
<proteinExistence type="predicted"/>
<name>A0A316HXP0_9GAMM</name>
<comment type="caution">
    <text evidence="2">The sequence shown here is derived from an EMBL/GenBank/DDBJ whole genome shotgun (WGS) entry which is preliminary data.</text>
</comment>
<gene>
    <name evidence="2" type="ORF">C7456_108197</name>
</gene>
<protein>
    <recommendedName>
        <fullName evidence="4">DUF2884 family protein</fullName>
    </recommendedName>
</protein>
<keyword evidence="1" id="KW-0732">Signal</keyword>